<dbReference type="RefSeq" id="WP_175457068.1">
    <property type="nucleotide sequence ID" value="NZ_JAANNT010000020.1"/>
</dbReference>
<evidence type="ECO:0000313" key="3">
    <source>
        <dbReference type="Proteomes" id="UP000540128"/>
    </source>
</evidence>
<organism evidence="2 3">
    <name type="scientific">Streptomyces odorifer</name>
    <dbReference type="NCBI Taxonomy" id="53450"/>
    <lineage>
        <taxon>Bacteria</taxon>
        <taxon>Bacillati</taxon>
        <taxon>Actinomycetota</taxon>
        <taxon>Actinomycetes</taxon>
        <taxon>Kitasatosporales</taxon>
        <taxon>Streptomycetaceae</taxon>
        <taxon>Streptomyces</taxon>
        <taxon>Streptomyces albidoflavus group</taxon>
    </lineage>
</organism>
<sequence length="187" mass="19663">MASTSAPSSLPMVTVMGGTTALLATGAFTLRSGTLLDGGALQPLGALICCGVFLVATWVAHVVFRRLGFHRRPLTAPSVAASVVVVIAVVWGVDAASAQVWKHPWTRYSDEFGGPGACLADTSYGDRWHVLVRGVGEGGPMEVWPGAVEGSQEATPRTPLRLRTEGRRALDPADEASTRILRDHSCG</sequence>
<protein>
    <submittedName>
        <fullName evidence="2">Uncharacterized protein</fullName>
    </submittedName>
</protein>
<feature type="transmembrane region" description="Helical" evidence="1">
    <location>
        <begin position="12"/>
        <end position="32"/>
    </location>
</feature>
<evidence type="ECO:0000256" key="1">
    <source>
        <dbReference type="SAM" id="Phobius"/>
    </source>
</evidence>
<reference evidence="2 3" key="1">
    <citation type="submission" date="2020-03" db="EMBL/GenBank/DDBJ databases">
        <title>Complete genome sequence of sixteen Streptomyces strains facilitates identification of candidate genes involved in plant growth-promotion in grain legumes and cereals.</title>
        <authorList>
            <person name="Gopalakrishnan S."/>
            <person name="Thakur V."/>
            <person name="Saxena R."/>
            <person name="Vadlamudi S."/>
            <person name="Purohit S."/>
            <person name="Kumar V."/>
            <person name="Rathore A."/>
            <person name="Chitikineni A."/>
            <person name="Varshney R.K."/>
        </authorList>
    </citation>
    <scope>NUCLEOTIDE SEQUENCE [LARGE SCALE GENOMIC DNA]</scope>
    <source>
        <strain evidence="2 3">KAI-180</strain>
    </source>
</reference>
<evidence type="ECO:0000313" key="2">
    <source>
        <dbReference type="EMBL" id="NUV30786.1"/>
    </source>
</evidence>
<feature type="transmembrane region" description="Helical" evidence="1">
    <location>
        <begin position="76"/>
        <end position="93"/>
    </location>
</feature>
<keyword evidence="3" id="KW-1185">Reference proteome</keyword>
<name>A0A7Y6CBY8_9ACTN</name>
<comment type="caution">
    <text evidence="2">The sequence shown here is derived from an EMBL/GenBank/DDBJ whole genome shotgun (WGS) entry which is preliminary data.</text>
</comment>
<keyword evidence="1" id="KW-0472">Membrane</keyword>
<dbReference type="EMBL" id="JAANNT010000020">
    <property type="protein sequence ID" value="NUV30786.1"/>
    <property type="molecule type" value="Genomic_DNA"/>
</dbReference>
<keyword evidence="1" id="KW-0812">Transmembrane</keyword>
<feature type="transmembrane region" description="Helical" evidence="1">
    <location>
        <begin position="44"/>
        <end position="64"/>
    </location>
</feature>
<gene>
    <name evidence="2" type="ORF">G6W59_21170</name>
</gene>
<dbReference type="Proteomes" id="UP000540128">
    <property type="component" value="Unassembled WGS sequence"/>
</dbReference>
<proteinExistence type="predicted"/>
<keyword evidence="1" id="KW-1133">Transmembrane helix</keyword>
<accession>A0A7Y6CBY8</accession>
<dbReference type="AlphaFoldDB" id="A0A7Y6CBY8"/>